<dbReference type="PANTHER" id="PTHR18952">
    <property type="entry name" value="CARBONIC ANHYDRASE"/>
    <property type="match status" value="1"/>
</dbReference>
<proteinExistence type="inferred from homology"/>
<reference evidence="9" key="1">
    <citation type="submission" date="2021-02" db="EMBL/GenBank/DDBJ databases">
        <authorList>
            <person name="Dougan E. K."/>
            <person name="Rhodes N."/>
            <person name="Thang M."/>
            <person name="Chan C."/>
        </authorList>
    </citation>
    <scope>NUCLEOTIDE SEQUENCE</scope>
</reference>
<dbReference type="PROSITE" id="PS51144">
    <property type="entry name" value="ALPHA_CA_2"/>
    <property type="match status" value="1"/>
</dbReference>
<feature type="transmembrane region" description="Helical" evidence="7">
    <location>
        <begin position="101"/>
        <end position="120"/>
    </location>
</feature>
<name>A0A813KLL4_POLGL</name>
<evidence type="ECO:0000313" key="10">
    <source>
        <dbReference type="Proteomes" id="UP000626109"/>
    </source>
</evidence>
<evidence type="ECO:0000256" key="2">
    <source>
        <dbReference type="ARBA" id="ARBA00012925"/>
    </source>
</evidence>
<keyword evidence="5" id="KW-0456">Lyase</keyword>
<keyword evidence="4" id="KW-0862">Zinc</keyword>
<keyword evidence="3" id="KW-0479">Metal-binding</keyword>
<evidence type="ECO:0000256" key="7">
    <source>
        <dbReference type="SAM" id="Phobius"/>
    </source>
</evidence>
<evidence type="ECO:0000256" key="1">
    <source>
        <dbReference type="ARBA" id="ARBA00010718"/>
    </source>
</evidence>
<feature type="domain" description="Alpha-carbonic anhydrase" evidence="8">
    <location>
        <begin position="1"/>
        <end position="75"/>
    </location>
</feature>
<dbReference type="InterPro" id="IPR036398">
    <property type="entry name" value="CA_dom_sf"/>
</dbReference>
<evidence type="ECO:0000313" key="9">
    <source>
        <dbReference type="EMBL" id="CAE8707220.1"/>
    </source>
</evidence>
<comment type="similarity">
    <text evidence="1">Belongs to the alpha-carbonic anhydrase family.</text>
</comment>
<evidence type="ECO:0000259" key="8">
    <source>
        <dbReference type="PROSITE" id="PS51144"/>
    </source>
</evidence>
<evidence type="ECO:0000256" key="3">
    <source>
        <dbReference type="ARBA" id="ARBA00022723"/>
    </source>
</evidence>
<dbReference type="Gene3D" id="3.10.200.10">
    <property type="entry name" value="Alpha carbonic anhydrase"/>
    <property type="match status" value="1"/>
</dbReference>
<dbReference type="PANTHER" id="PTHR18952:SF265">
    <property type="entry name" value="CARBONIC ANHYDRASE"/>
    <property type="match status" value="1"/>
</dbReference>
<sequence length="217" mass="23599">MLTDRLSSGYYHWYGSLTTPPCTEGVSWNLLKVPEKVCQRQVDALRRALSTTQDGVSFSNRVVQPLNHRVVSETGTPGKPIQNVLLCGSDCQGQGQGQGQGGLLVAILVLSCLAFAWAIIRNQKHHAYHDCQLQDLRALLKTQQAEDLEEQGSNIRSQGFREKAKAKQMHGVLGSPTASRSLIPLEHSGVHAPSQKIRQQRSCMSSAVGKLCGAGSL</sequence>
<dbReference type="GO" id="GO:0004089">
    <property type="term" value="F:carbonate dehydratase activity"/>
    <property type="evidence" value="ECO:0007669"/>
    <property type="project" value="UniProtKB-EC"/>
</dbReference>
<dbReference type="GO" id="GO:0008270">
    <property type="term" value="F:zinc ion binding"/>
    <property type="evidence" value="ECO:0007669"/>
    <property type="project" value="InterPro"/>
</dbReference>
<dbReference type="SUPFAM" id="SSF51069">
    <property type="entry name" value="Carbonic anhydrase"/>
    <property type="match status" value="1"/>
</dbReference>
<comment type="catalytic activity">
    <reaction evidence="6">
        <text>hydrogencarbonate + H(+) = CO2 + H2O</text>
        <dbReference type="Rhea" id="RHEA:10748"/>
        <dbReference type="ChEBI" id="CHEBI:15377"/>
        <dbReference type="ChEBI" id="CHEBI:15378"/>
        <dbReference type="ChEBI" id="CHEBI:16526"/>
        <dbReference type="ChEBI" id="CHEBI:17544"/>
        <dbReference type="EC" id="4.2.1.1"/>
    </reaction>
</comment>
<dbReference type="EMBL" id="CAJNNW010031345">
    <property type="protein sequence ID" value="CAE8707220.1"/>
    <property type="molecule type" value="Genomic_DNA"/>
</dbReference>
<dbReference type="Proteomes" id="UP000626109">
    <property type="component" value="Unassembled WGS sequence"/>
</dbReference>
<keyword evidence="7" id="KW-1133">Transmembrane helix</keyword>
<dbReference type="AlphaFoldDB" id="A0A813KLL4"/>
<accession>A0A813KLL4</accession>
<dbReference type="Pfam" id="PF00194">
    <property type="entry name" value="Carb_anhydrase"/>
    <property type="match status" value="1"/>
</dbReference>
<dbReference type="InterPro" id="IPR023561">
    <property type="entry name" value="Carbonic_anhydrase_a-class"/>
</dbReference>
<keyword evidence="7" id="KW-0812">Transmembrane</keyword>
<dbReference type="EC" id="4.2.1.1" evidence="2"/>
<dbReference type="InterPro" id="IPR001148">
    <property type="entry name" value="CA_dom"/>
</dbReference>
<evidence type="ECO:0000256" key="5">
    <source>
        <dbReference type="ARBA" id="ARBA00023239"/>
    </source>
</evidence>
<gene>
    <name evidence="9" type="ORF">PGLA2088_LOCUS34425</name>
</gene>
<keyword evidence="7" id="KW-0472">Membrane</keyword>
<protein>
    <recommendedName>
        <fullName evidence="2">carbonic anhydrase</fullName>
        <ecNumber evidence="2">4.2.1.1</ecNumber>
    </recommendedName>
</protein>
<comment type="caution">
    <text evidence="9">The sequence shown here is derived from an EMBL/GenBank/DDBJ whole genome shotgun (WGS) entry which is preliminary data.</text>
</comment>
<evidence type="ECO:0000256" key="4">
    <source>
        <dbReference type="ARBA" id="ARBA00022833"/>
    </source>
</evidence>
<evidence type="ECO:0000256" key="6">
    <source>
        <dbReference type="ARBA" id="ARBA00048348"/>
    </source>
</evidence>
<organism evidence="9 10">
    <name type="scientific">Polarella glacialis</name>
    <name type="common">Dinoflagellate</name>
    <dbReference type="NCBI Taxonomy" id="89957"/>
    <lineage>
        <taxon>Eukaryota</taxon>
        <taxon>Sar</taxon>
        <taxon>Alveolata</taxon>
        <taxon>Dinophyceae</taxon>
        <taxon>Suessiales</taxon>
        <taxon>Suessiaceae</taxon>
        <taxon>Polarella</taxon>
    </lineage>
</organism>